<comment type="subcellular location">
    <subcellularLocation>
        <location evidence="5">Membrane</location>
    </subcellularLocation>
    <subcellularLocation>
        <location evidence="4">Peroxisome matrix</location>
    </subcellularLocation>
</comment>
<evidence type="ECO:0000256" key="2">
    <source>
        <dbReference type="ARBA" id="ARBA00001411"/>
    </source>
</evidence>
<keyword evidence="9" id="KW-0812">Transmembrane</keyword>
<evidence type="ECO:0000256" key="13">
    <source>
        <dbReference type="ARBA" id="ARBA00023095"/>
    </source>
</evidence>
<dbReference type="PIRSF" id="PIRSF028937">
    <property type="entry name" value="Lg_Ch_AO"/>
    <property type="match status" value="1"/>
</dbReference>
<dbReference type="GO" id="GO:0016020">
    <property type="term" value="C:membrane"/>
    <property type="evidence" value="ECO:0007669"/>
    <property type="project" value="UniProtKB-SubCell"/>
</dbReference>
<evidence type="ECO:0000256" key="11">
    <source>
        <dbReference type="ARBA" id="ARBA00022989"/>
    </source>
</evidence>
<keyword evidence="12 16" id="KW-0560">Oxidoreductase</keyword>
<dbReference type="GO" id="GO:0015945">
    <property type="term" value="P:methanol metabolic process"/>
    <property type="evidence" value="ECO:0007669"/>
    <property type="project" value="UniProtKB-KW"/>
</dbReference>
<evidence type="ECO:0000256" key="6">
    <source>
        <dbReference type="ARBA" id="ARBA00005144"/>
    </source>
</evidence>
<keyword evidence="11" id="KW-1133">Transmembrane helix</keyword>
<accession>A0A8H6BYA9</accession>
<dbReference type="PANTHER" id="PTHR46056">
    <property type="entry name" value="LONG-CHAIN-ALCOHOL OXIDASE"/>
    <property type="match status" value="1"/>
</dbReference>
<keyword evidence="14" id="KW-0472">Membrane</keyword>
<evidence type="ECO:0000256" key="8">
    <source>
        <dbReference type="ARBA" id="ARBA00022630"/>
    </source>
</evidence>
<name>A0A8H6BYA9_CANAX</name>
<dbReference type="GO" id="GO:0046577">
    <property type="term" value="F:long-chain-alcohol oxidase activity"/>
    <property type="evidence" value="ECO:0007669"/>
    <property type="project" value="UniProtKB-EC"/>
</dbReference>
<comment type="catalytic activity">
    <reaction evidence="1 16">
        <text>a long-chain primary fatty alcohol + O2 = a long-chain fatty aldehyde + H2O2</text>
        <dbReference type="Rhea" id="RHEA:22756"/>
        <dbReference type="ChEBI" id="CHEBI:15379"/>
        <dbReference type="ChEBI" id="CHEBI:16240"/>
        <dbReference type="ChEBI" id="CHEBI:17176"/>
        <dbReference type="ChEBI" id="CHEBI:77396"/>
        <dbReference type="EC" id="1.1.3.20"/>
    </reaction>
</comment>
<evidence type="ECO:0000259" key="17">
    <source>
        <dbReference type="Pfam" id="PF00732"/>
    </source>
</evidence>
<evidence type="ECO:0000256" key="1">
    <source>
        <dbReference type="ARBA" id="ARBA00000920"/>
    </source>
</evidence>
<comment type="similarity">
    <text evidence="7 16">Belongs to the GMC oxidoreductase family.</text>
</comment>
<dbReference type="InterPro" id="IPR000172">
    <property type="entry name" value="GMC_OxRdtase_N"/>
</dbReference>
<evidence type="ECO:0000313" key="19">
    <source>
        <dbReference type="EMBL" id="KAF6066639.1"/>
    </source>
</evidence>
<dbReference type="PANTHER" id="PTHR46056:SF12">
    <property type="entry name" value="LONG-CHAIN-ALCOHOL OXIDASE"/>
    <property type="match status" value="1"/>
</dbReference>
<dbReference type="GO" id="GO:0050660">
    <property type="term" value="F:flavin adenine dinucleotide binding"/>
    <property type="evidence" value="ECO:0007669"/>
    <property type="project" value="InterPro"/>
</dbReference>
<sequence>MDSIFPSKVEYKQIDTFIALCDGLIYDTTVDEIKDVIAPDFPQEKLQEYVKTFTRPSQTPGFREAIYDTINSNTTNASRSFERETLLASWRDSPLAAKRRLFRAICALSGTTIVRLASELHLKAIHFPQRDLRETAYEGQVIDPFRYDFMEKPSFEGAEIYLPDIDVIIIGSGAGSGVVAHTLANDGYKTLVLEKGKYFSASELQFDDHTGVKQLYQGGGAVATLNQQMLILAGSTFGGGTTVNWSACIKTPFKVRKEWYDDFGVEFAATDSYDKDQDYVFKQMGASTDGITHSLANEVIMEGGKKLGYASKEINQNSGGHPHHPCGFCHLGCKYGIKQGSVANWFRDAAANGSKFMEQVRVVKILNKNGIAYGVLCQDVATGVNFTITGPKSMFSMYQVDDLDGRAHGAKIETILNAPFLQAAFLPWRGSNEFRRDLLRYNNMVAMLLITRDSTSGTVKGDPYRSDALYVDYTINKFDRNALLQALLITADMLYIEGAKRILSPQSWVPIFESNVPKDQRSIDDKDYVEWRKKVAGIPFDQYGAAYGSAHQMSSCRMSGKGPGYGAVDTNGKLLNVLMFM</sequence>
<evidence type="ECO:0000256" key="15">
    <source>
        <dbReference type="ARBA" id="ARBA00023140"/>
    </source>
</evidence>
<dbReference type="InterPro" id="IPR036188">
    <property type="entry name" value="FAD/NAD-bd_sf"/>
</dbReference>
<evidence type="ECO:0000256" key="12">
    <source>
        <dbReference type="ARBA" id="ARBA00023002"/>
    </source>
</evidence>
<gene>
    <name evidence="19" type="ORF">FOB64_004114</name>
</gene>
<keyword evidence="10" id="KW-0274">FAD</keyword>
<protein>
    <recommendedName>
        <fullName evidence="16">Long-chain-alcohol oxidase</fullName>
        <ecNumber evidence="16">1.1.3.20</ecNumber>
    </recommendedName>
</protein>
<evidence type="ECO:0000256" key="9">
    <source>
        <dbReference type="ARBA" id="ARBA00022692"/>
    </source>
</evidence>
<comment type="function">
    <text evidence="3">Long-chain fatty alcohol oxidase involved in the omega-oxidation pathway of lipid degradation.</text>
</comment>
<evidence type="ECO:0000256" key="5">
    <source>
        <dbReference type="ARBA" id="ARBA00004370"/>
    </source>
</evidence>
<keyword evidence="13" id="KW-0485">Methanol utilization</keyword>
<dbReference type="InterPro" id="IPR012400">
    <property type="entry name" value="Long_Oxdase"/>
</dbReference>
<evidence type="ECO:0000256" key="7">
    <source>
        <dbReference type="ARBA" id="ARBA00010790"/>
    </source>
</evidence>
<evidence type="ECO:0000256" key="16">
    <source>
        <dbReference type="PIRNR" id="PIRNR028937"/>
    </source>
</evidence>
<evidence type="ECO:0000256" key="3">
    <source>
        <dbReference type="ARBA" id="ARBA00003842"/>
    </source>
</evidence>
<dbReference type="Pfam" id="PF00732">
    <property type="entry name" value="GMC_oxred_N"/>
    <property type="match status" value="1"/>
</dbReference>
<reference evidence="19 20" key="1">
    <citation type="submission" date="2020-03" db="EMBL/GenBank/DDBJ databases">
        <title>FDA dAtabase for Regulatory Grade micrObial Sequences (FDA-ARGOS): Supporting development and validation of Infectious Disease Dx tests.</title>
        <authorList>
            <person name="Campos J."/>
            <person name="Goldberg B."/>
            <person name="Tallon L."/>
            <person name="Sadzewicz L."/>
            <person name="Vavikolanu K."/>
            <person name="Mehta A."/>
            <person name="Aluvathingal J."/>
            <person name="Nadendla S."/>
            <person name="Nandy P."/>
            <person name="Geyer C."/>
            <person name="Yan Y."/>
            <person name="Sichtig H."/>
        </authorList>
    </citation>
    <scope>NUCLEOTIDE SEQUENCE [LARGE SCALE GENOMIC DNA]</scope>
    <source>
        <strain evidence="19 20">FDAARGOS_656</strain>
    </source>
</reference>
<dbReference type="Proteomes" id="UP000536275">
    <property type="component" value="Unassembled WGS sequence"/>
</dbReference>
<evidence type="ECO:0000256" key="4">
    <source>
        <dbReference type="ARBA" id="ARBA00004253"/>
    </source>
</evidence>
<dbReference type="Gene3D" id="3.50.50.60">
    <property type="entry name" value="FAD/NAD(P)-binding domain"/>
    <property type="match status" value="1"/>
</dbReference>
<dbReference type="EC" id="1.1.3.20" evidence="16"/>
<dbReference type="AlphaFoldDB" id="A0A8H6BYA9"/>
<comment type="catalytic activity">
    <reaction evidence="2">
        <text>a primary alcohol + O2 = an aldehyde + H2O2</text>
        <dbReference type="Rhea" id="RHEA:19829"/>
        <dbReference type="ChEBI" id="CHEBI:15379"/>
        <dbReference type="ChEBI" id="CHEBI:15734"/>
        <dbReference type="ChEBI" id="CHEBI:16240"/>
        <dbReference type="ChEBI" id="CHEBI:17478"/>
        <dbReference type="EC" id="1.1.3.13"/>
    </reaction>
</comment>
<evidence type="ECO:0000256" key="14">
    <source>
        <dbReference type="ARBA" id="ARBA00023136"/>
    </source>
</evidence>
<evidence type="ECO:0000259" key="18">
    <source>
        <dbReference type="Pfam" id="PF05199"/>
    </source>
</evidence>
<dbReference type="Pfam" id="PF05199">
    <property type="entry name" value="GMC_oxred_C"/>
    <property type="match status" value="1"/>
</dbReference>
<comment type="pathway">
    <text evidence="6">Energy metabolism; methane degradation.</text>
</comment>
<evidence type="ECO:0000313" key="20">
    <source>
        <dbReference type="Proteomes" id="UP000536275"/>
    </source>
</evidence>
<proteinExistence type="inferred from homology"/>
<dbReference type="GO" id="GO:0047639">
    <property type="term" value="F:alcohol oxidase activity"/>
    <property type="evidence" value="ECO:0007669"/>
    <property type="project" value="UniProtKB-EC"/>
</dbReference>
<dbReference type="InterPro" id="IPR007867">
    <property type="entry name" value="GMC_OxRtase_C"/>
</dbReference>
<organism evidence="19 20">
    <name type="scientific">Candida albicans</name>
    <name type="common">Yeast</name>
    <dbReference type="NCBI Taxonomy" id="5476"/>
    <lineage>
        <taxon>Eukaryota</taxon>
        <taxon>Fungi</taxon>
        <taxon>Dikarya</taxon>
        <taxon>Ascomycota</taxon>
        <taxon>Saccharomycotina</taxon>
        <taxon>Pichiomycetes</taxon>
        <taxon>Debaryomycetaceae</taxon>
        <taxon>Candida/Lodderomyces clade</taxon>
        <taxon>Candida</taxon>
    </lineage>
</organism>
<comment type="caution">
    <text evidence="19">The sequence shown here is derived from an EMBL/GenBank/DDBJ whole genome shotgun (WGS) entry which is preliminary data.</text>
</comment>
<evidence type="ECO:0000256" key="10">
    <source>
        <dbReference type="ARBA" id="ARBA00022827"/>
    </source>
</evidence>
<keyword evidence="8" id="KW-0285">Flavoprotein</keyword>
<dbReference type="GO" id="GO:0046188">
    <property type="term" value="P:methane catabolic process"/>
    <property type="evidence" value="ECO:0007669"/>
    <property type="project" value="UniProtKB-UniPathway"/>
</dbReference>
<dbReference type="EMBL" id="JABWAD010000055">
    <property type="protein sequence ID" value="KAF6066639.1"/>
    <property type="molecule type" value="Genomic_DNA"/>
</dbReference>
<feature type="domain" description="Glucose-methanol-choline oxidoreductase N-terminal" evidence="17">
    <location>
        <begin position="213"/>
        <end position="394"/>
    </location>
</feature>
<keyword evidence="15" id="KW-0576">Peroxisome</keyword>
<dbReference type="SUPFAM" id="SSF51905">
    <property type="entry name" value="FAD/NAD(P)-binding domain"/>
    <property type="match status" value="1"/>
</dbReference>
<dbReference type="UniPathway" id="UPA00147"/>
<dbReference type="GO" id="GO:0005782">
    <property type="term" value="C:peroxisomal matrix"/>
    <property type="evidence" value="ECO:0007669"/>
    <property type="project" value="UniProtKB-SubCell"/>
</dbReference>
<feature type="domain" description="Glucose-methanol-choline oxidoreductase C-terminal" evidence="18">
    <location>
        <begin position="459"/>
        <end position="576"/>
    </location>
</feature>